<feature type="domain" description="Transcription regulator TrmB N-terminal" evidence="1">
    <location>
        <begin position="4"/>
        <end position="71"/>
    </location>
</feature>
<dbReference type="Pfam" id="PF24217">
    <property type="entry name" value="DUF7436"/>
    <property type="match status" value="1"/>
</dbReference>
<feature type="domain" description="DUF7436" evidence="2">
    <location>
        <begin position="109"/>
        <end position="260"/>
    </location>
</feature>
<dbReference type="SUPFAM" id="SSF46785">
    <property type="entry name" value="Winged helix' DNA-binding domain"/>
    <property type="match status" value="1"/>
</dbReference>
<name>A0A482TSD8_9EURY</name>
<accession>A0A482TSD8</accession>
<dbReference type="Gene3D" id="1.10.10.10">
    <property type="entry name" value="Winged helix-like DNA-binding domain superfamily/Winged helix DNA-binding domain"/>
    <property type="match status" value="1"/>
</dbReference>
<dbReference type="Proteomes" id="UP000294028">
    <property type="component" value="Unassembled WGS sequence"/>
</dbReference>
<gene>
    <name evidence="3" type="ORF">ELS19_00285</name>
</gene>
<reference evidence="3 4" key="1">
    <citation type="submission" date="2018-12" db="EMBL/GenBank/DDBJ databases">
        <title>Genome analysis provides insights into bioremediation potentialities of Halogeometricum borinquense strain N11.</title>
        <authorList>
            <person name="Najjari A."/>
            <person name="Youssef N."/>
            <person name="Fhoula I."/>
            <person name="Ben Dhia O."/>
            <person name="Mahjoubi M."/>
            <person name="Ouzari H.I."/>
            <person name="Cherif A."/>
        </authorList>
    </citation>
    <scope>NUCLEOTIDE SEQUENCE [LARGE SCALE GENOMIC DNA]</scope>
    <source>
        <strain evidence="3 4">N11</strain>
    </source>
</reference>
<dbReference type="InterPro" id="IPR051797">
    <property type="entry name" value="TrmB-like"/>
</dbReference>
<organism evidence="3 4">
    <name type="scientific">Halogeometricum borinquense</name>
    <dbReference type="NCBI Taxonomy" id="60847"/>
    <lineage>
        <taxon>Archaea</taxon>
        <taxon>Methanobacteriati</taxon>
        <taxon>Methanobacteriota</taxon>
        <taxon>Stenosarchaea group</taxon>
        <taxon>Halobacteria</taxon>
        <taxon>Halobacteriales</taxon>
        <taxon>Haloferacaceae</taxon>
        <taxon>Halogeometricum</taxon>
    </lineage>
</organism>
<evidence type="ECO:0000313" key="4">
    <source>
        <dbReference type="Proteomes" id="UP000294028"/>
    </source>
</evidence>
<dbReference type="Pfam" id="PF01978">
    <property type="entry name" value="TrmB"/>
    <property type="match status" value="1"/>
</dbReference>
<protein>
    <submittedName>
        <fullName evidence="3">TrmB family transcriptional regulator</fullName>
    </submittedName>
</protein>
<dbReference type="GeneID" id="9989369"/>
<dbReference type="InterPro" id="IPR036390">
    <property type="entry name" value="WH_DNA-bd_sf"/>
</dbReference>
<dbReference type="AlphaFoldDB" id="A0A482TSD8"/>
<dbReference type="RefSeq" id="WP_006055858.1">
    <property type="nucleotide sequence ID" value="NZ_RZHH01000001.1"/>
</dbReference>
<proteinExistence type="predicted"/>
<comment type="caution">
    <text evidence="3">The sequence shown here is derived from an EMBL/GenBank/DDBJ whole genome shotgun (WGS) entry which is preliminary data.</text>
</comment>
<dbReference type="OMA" id="PYERASW"/>
<dbReference type="InterPro" id="IPR002831">
    <property type="entry name" value="Tscrpt_reg_TrmB_N"/>
</dbReference>
<dbReference type="InterPro" id="IPR055859">
    <property type="entry name" value="DUF7436"/>
</dbReference>
<dbReference type="PANTHER" id="PTHR34293">
    <property type="entry name" value="HTH-TYPE TRANSCRIPTIONAL REGULATOR TRMBL2"/>
    <property type="match status" value="1"/>
</dbReference>
<evidence type="ECO:0000259" key="2">
    <source>
        <dbReference type="Pfam" id="PF24217"/>
    </source>
</evidence>
<evidence type="ECO:0000313" key="3">
    <source>
        <dbReference type="EMBL" id="RYJ19481.1"/>
    </source>
</evidence>
<dbReference type="EMBL" id="RZHH01000001">
    <property type="protein sequence ID" value="RYJ19481.1"/>
    <property type="molecule type" value="Genomic_DNA"/>
</dbReference>
<dbReference type="InterPro" id="IPR036388">
    <property type="entry name" value="WH-like_DNA-bd_sf"/>
</dbReference>
<sequence length="262" mass="28789">MTALSELGLSSYEEKVYRTLLVTGTATATELSAASSVPKGRIYDVLNGLEARTLIQSQSTDPTRYIAVDPETAVDRLLAERTDELQREWNRYHELAATIHSNLPPTPAADGSVWLGTLGSDEMNTAIRQHVQTATRSVRGTVGPPYEHASWETLRSEFDAFFGAMQTDVSVSLIFSDEVLTTLPETFPELVKSKSVDISISVLPEIPVSFDIIDQTTTMIDIPNPRGGADRFGVVGVKETDIVAEFERQFQQLWSDAIPLIG</sequence>
<evidence type="ECO:0000259" key="1">
    <source>
        <dbReference type="Pfam" id="PF01978"/>
    </source>
</evidence>
<dbReference type="PANTHER" id="PTHR34293:SF1">
    <property type="entry name" value="HTH-TYPE TRANSCRIPTIONAL REGULATOR TRMBL2"/>
    <property type="match status" value="1"/>
</dbReference>